<feature type="domain" description="Enoyl reductase (ER)" evidence="11">
    <location>
        <begin position="11"/>
        <end position="325"/>
    </location>
</feature>
<dbReference type="SMART" id="SM00829">
    <property type="entry name" value="PKS_ER"/>
    <property type="match status" value="1"/>
</dbReference>
<dbReference type="SUPFAM" id="SSF51735">
    <property type="entry name" value="NAD(P)-binding Rossmann-fold domains"/>
    <property type="match status" value="1"/>
</dbReference>
<dbReference type="EC" id="1.3.1.104" evidence="9"/>
<proteinExistence type="inferred from homology"/>
<dbReference type="Gene3D" id="3.40.50.720">
    <property type="entry name" value="NAD(P)-binding Rossmann-like Domain"/>
    <property type="match status" value="1"/>
</dbReference>
<dbReference type="AlphaFoldDB" id="A0A3D9ZFV2"/>
<accession>A0A3D9ZFV2</accession>
<dbReference type="InterPro" id="IPR036291">
    <property type="entry name" value="NAD(P)-bd_dom_sf"/>
</dbReference>
<evidence type="ECO:0000256" key="1">
    <source>
        <dbReference type="ARBA" id="ARBA00010371"/>
    </source>
</evidence>
<evidence type="ECO:0000256" key="3">
    <source>
        <dbReference type="ARBA" id="ARBA00022832"/>
    </source>
</evidence>
<evidence type="ECO:0000259" key="11">
    <source>
        <dbReference type="SMART" id="SM00829"/>
    </source>
</evidence>
<dbReference type="RefSeq" id="WP_116067724.1">
    <property type="nucleotide sequence ID" value="NZ_BONB01000022.1"/>
</dbReference>
<dbReference type="InterPro" id="IPR051034">
    <property type="entry name" value="Mito_Enoyl-ACP_Reductase"/>
</dbReference>
<evidence type="ECO:0000256" key="6">
    <source>
        <dbReference type="ARBA" id="ARBA00023002"/>
    </source>
</evidence>
<dbReference type="Proteomes" id="UP000256913">
    <property type="component" value="Unassembled WGS sequence"/>
</dbReference>
<keyword evidence="8" id="KW-0275">Fatty acid biosynthesis</keyword>
<dbReference type="EMBL" id="QUMQ01000001">
    <property type="protein sequence ID" value="REF96155.1"/>
    <property type="molecule type" value="Genomic_DNA"/>
</dbReference>
<dbReference type="Pfam" id="PF08240">
    <property type="entry name" value="ADH_N"/>
    <property type="match status" value="1"/>
</dbReference>
<keyword evidence="3" id="KW-0276">Fatty acid metabolism</keyword>
<sequence length="333" mass="35091">MSRLILTAVGGDPDQTVELDDDHDLTVGPDDVLVTIEAAPINPADQLFMLGWFGVYPQVPNPVGAEGVGRVTAAGPAVDQALVGRRVIILPTFVQGTWADQVVVPARNVVPVTDQADPKQLAMLPVNPATAYALLNDYVTIQPGDWIGLGLANSGVGQNVIALAKRAGIKVLAIVRRDDAAKQATALGADRVVIDGEHLGARIADALDGAKLRVLFDGGAPGLDALAPHIASGGTVVTFSSVTGAPPTVPLADLIYRGISLRAFYILNWVQTTPREKLERVYGELADLVAQGVLGTEVEATYPLTQYREALAHAGQQQRTGKILFVPGQEQRA</sequence>
<evidence type="ECO:0000313" key="13">
    <source>
        <dbReference type="Proteomes" id="UP000256913"/>
    </source>
</evidence>
<dbReference type="SUPFAM" id="SSF50129">
    <property type="entry name" value="GroES-like"/>
    <property type="match status" value="1"/>
</dbReference>
<keyword evidence="7" id="KW-0443">Lipid metabolism</keyword>
<evidence type="ECO:0000256" key="4">
    <source>
        <dbReference type="ARBA" id="ARBA00022857"/>
    </source>
</evidence>
<evidence type="ECO:0000256" key="8">
    <source>
        <dbReference type="ARBA" id="ARBA00023160"/>
    </source>
</evidence>
<dbReference type="InterPro" id="IPR011032">
    <property type="entry name" value="GroES-like_sf"/>
</dbReference>
<keyword evidence="5" id="KW-0809">Transit peptide</keyword>
<dbReference type="GO" id="GO:0141148">
    <property type="term" value="F:enoyl-[acyl-carrier-protein] reductase (NADPH) activity"/>
    <property type="evidence" value="ECO:0007669"/>
    <property type="project" value="UniProtKB-EC"/>
</dbReference>
<dbReference type="InterPro" id="IPR013154">
    <property type="entry name" value="ADH-like_N"/>
</dbReference>
<organism evidence="12 13">
    <name type="scientific">Asanoa ferruginea</name>
    <dbReference type="NCBI Taxonomy" id="53367"/>
    <lineage>
        <taxon>Bacteria</taxon>
        <taxon>Bacillati</taxon>
        <taxon>Actinomycetota</taxon>
        <taxon>Actinomycetes</taxon>
        <taxon>Micromonosporales</taxon>
        <taxon>Micromonosporaceae</taxon>
        <taxon>Asanoa</taxon>
    </lineage>
</organism>
<dbReference type="GO" id="GO:0006633">
    <property type="term" value="P:fatty acid biosynthetic process"/>
    <property type="evidence" value="ECO:0007669"/>
    <property type="project" value="UniProtKB-KW"/>
</dbReference>
<evidence type="ECO:0000256" key="10">
    <source>
        <dbReference type="ARBA" id="ARBA00048843"/>
    </source>
</evidence>
<evidence type="ECO:0000256" key="5">
    <source>
        <dbReference type="ARBA" id="ARBA00022946"/>
    </source>
</evidence>
<evidence type="ECO:0000256" key="9">
    <source>
        <dbReference type="ARBA" id="ARBA00038963"/>
    </source>
</evidence>
<keyword evidence="6" id="KW-0560">Oxidoreductase</keyword>
<dbReference type="Gene3D" id="3.90.180.10">
    <property type="entry name" value="Medium-chain alcohol dehydrogenases, catalytic domain"/>
    <property type="match status" value="1"/>
</dbReference>
<evidence type="ECO:0000256" key="7">
    <source>
        <dbReference type="ARBA" id="ARBA00023098"/>
    </source>
</evidence>
<reference evidence="12 13" key="1">
    <citation type="submission" date="2018-08" db="EMBL/GenBank/DDBJ databases">
        <title>Sequencing the genomes of 1000 actinobacteria strains.</title>
        <authorList>
            <person name="Klenk H.-P."/>
        </authorList>
    </citation>
    <scope>NUCLEOTIDE SEQUENCE [LARGE SCALE GENOMIC DNA]</scope>
    <source>
        <strain evidence="12 13">DSM 44099</strain>
    </source>
</reference>
<dbReference type="InterPro" id="IPR013149">
    <property type="entry name" value="ADH-like_C"/>
</dbReference>
<evidence type="ECO:0000313" key="12">
    <source>
        <dbReference type="EMBL" id="REF96155.1"/>
    </source>
</evidence>
<keyword evidence="13" id="KW-1185">Reference proteome</keyword>
<protein>
    <recommendedName>
        <fullName evidence="9">enoyl-[acyl-carrier-protein] reductase</fullName>
        <ecNumber evidence="9">1.3.1.104</ecNumber>
    </recommendedName>
</protein>
<evidence type="ECO:0000256" key="2">
    <source>
        <dbReference type="ARBA" id="ARBA00022516"/>
    </source>
</evidence>
<dbReference type="PANTHER" id="PTHR43981">
    <property type="entry name" value="ENOYL-[ACYL-CARRIER-PROTEIN] REDUCTASE, MITOCHONDRIAL"/>
    <property type="match status" value="1"/>
</dbReference>
<dbReference type="PANTHER" id="PTHR43981:SF2">
    <property type="entry name" value="ENOYL-[ACYL-CARRIER-PROTEIN] REDUCTASE, MITOCHONDRIAL"/>
    <property type="match status" value="1"/>
</dbReference>
<comment type="catalytic activity">
    <reaction evidence="10">
        <text>a 2,3-saturated acyl-[ACP] + NADP(+) = a (2E)-enoyl-[ACP] + NADPH + H(+)</text>
        <dbReference type="Rhea" id="RHEA:22564"/>
        <dbReference type="Rhea" id="RHEA-COMP:9925"/>
        <dbReference type="Rhea" id="RHEA-COMP:9926"/>
        <dbReference type="ChEBI" id="CHEBI:15378"/>
        <dbReference type="ChEBI" id="CHEBI:57783"/>
        <dbReference type="ChEBI" id="CHEBI:58349"/>
        <dbReference type="ChEBI" id="CHEBI:78784"/>
        <dbReference type="ChEBI" id="CHEBI:78785"/>
        <dbReference type="EC" id="1.3.1.104"/>
    </reaction>
</comment>
<comment type="similarity">
    <text evidence="1">Belongs to the zinc-containing alcohol dehydrogenase family. Quinone oxidoreductase subfamily.</text>
</comment>
<dbReference type="CDD" id="cd05282">
    <property type="entry name" value="ETR_like"/>
    <property type="match status" value="1"/>
</dbReference>
<keyword evidence="4" id="KW-0521">NADP</keyword>
<gene>
    <name evidence="12" type="ORF">DFJ67_2124</name>
</gene>
<keyword evidence="2" id="KW-0444">Lipid biosynthesis</keyword>
<comment type="caution">
    <text evidence="12">The sequence shown here is derived from an EMBL/GenBank/DDBJ whole genome shotgun (WGS) entry which is preliminary data.</text>
</comment>
<dbReference type="InterPro" id="IPR020843">
    <property type="entry name" value="ER"/>
</dbReference>
<dbReference type="OrthoDB" id="4190732at2"/>
<dbReference type="Pfam" id="PF00107">
    <property type="entry name" value="ADH_zinc_N"/>
    <property type="match status" value="1"/>
</dbReference>
<name>A0A3D9ZFV2_9ACTN</name>